<feature type="coiled-coil region" evidence="1">
    <location>
        <begin position="85"/>
        <end position="144"/>
    </location>
</feature>
<dbReference type="OMA" id="MAFIDGY"/>
<organism evidence="3 4">
    <name type="scientific">Globisporangium ultimum (strain ATCC 200006 / CBS 805.95 / DAOM BR144)</name>
    <name type="common">Pythium ultimum</name>
    <dbReference type="NCBI Taxonomy" id="431595"/>
    <lineage>
        <taxon>Eukaryota</taxon>
        <taxon>Sar</taxon>
        <taxon>Stramenopiles</taxon>
        <taxon>Oomycota</taxon>
        <taxon>Peronosporomycetes</taxon>
        <taxon>Pythiales</taxon>
        <taxon>Pythiaceae</taxon>
        <taxon>Globisporangium</taxon>
    </lineage>
</organism>
<dbReference type="InParanoid" id="K3WEP8"/>
<protein>
    <submittedName>
        <fullName evidence="3">Uncharacterized protein</fullName>
    </submittedName>
</protein>
<dbReference type="Proteomes" id="UP000019132">
    <property type="component" value="Unassembled WGS sequence"/>
</dbReference>
<accession>K3WEP8</accession>
<reference evidence="4" key="1">
    <citation type="journal article" date="2010" name="Genome Biol.">
        <title>Genome sequence of the necrotrophic plant pathogen Pythium ultimum reveals original pathogenicity mechanisms and effector repertoire.</title>
        <authorList>
            <person name="Levesque C.A."/>
            <person name="Brouwer H."/>
            <person name="Cano L."/>
            <person name="Hamilton J.P."/>
            <person name="Holt C."/>
            <person name="Huitema E."/>
            <person name="Raffaele S."/>
            <person name="Robideau G.P."/>
            <person name="Thines M."/>
            <person name="Win J."/>
            <person name="Zerillo M.M."/>
            <person name="Beakes G.W."/>
            <person name="Boore J.L."/>
            <person name="Busam D."/>
            <person name="Dumas B."/>
            <person name="Ferriera S."/>
            <person name="Fuerstenberg S.I."/>
            <person name="Gachon C.M."/>
            <person name="Gaulin E."/>
            <person name="Govers F."/>
            <person name="Grenville-Briggs L."/>
            <person name="Horner N."/>
            <person name="Hostetler J."/>
            <person name="Jiang R.H."/>
            <person name="Johnson J."/>
            <person name="Krajaejun T."/>
            <person name="Lin H."/>
            <person name="Meijer H.J."/>
            <person name="Moore B."/>
            <person name="Morris P."/>
            <person name="Phuntmart V."/>
            <person name="Puiu D."/>
            <person name="Shetty J."/>
            <person name="Stajich J.E."/>
            <person name="Tripathy S."/>
            <person name="Wawra S."/>
            <person name="van West P."/>
            <person name="Whitty B.R."/>
            <person name="Coutinho P.M."/>
            <person name="Henrissat B."/>
            <person name="Martin F."/>
            <person name="Thomas P.D."/>
            <person name="Tyler B.M."/>
            <person name="De Vries R.P."/>
            <person name="Kamoun S."/>
            <person name="Yandell M."/>
            <person name="Tisserat N."/>
            <person name="Buell C.R."/>
        </authorList>
    </citation>
    <scope>NUCLEOTIDE SEQUENCE</scope>
    <source>
        <strain evidence="4">DAOM:BR144</strain>
    </source>
</reference>
<feature type="region of interest" description="Disordered" evidence="2">
    <location>
        <begin position="273"/>
        <end position="308"/>
    </location>
</feature>
<proteinExistence type="predicted"/>
<dbReference type="EnsemblProtists" id="PYU1_T003439">
    <property type="protein sequence ID" value="PYU1_T003439"/>
    <property type="gene ID" value="PYU1_G003429"/>
</dbReference>
<dbReference type="EMBL" id="GL376603">
    <property type="status" value="NOT_ANNOTATED_CDS"/>
    <property type="molecule type" value="Genomic_DNA"/>
</dbReference>
<keyword evidence="4" id="KW-1185">Reference proteome</keyword>
<evidence type="ECO:0000313" key="3">
    <source>
        <dbReference type="EnsemblProtists" id="PYU1_T003439"/>
    </source>
</evidence>
<reference evidence="3" key="3">
    <citation type="submission" date="2015-02" db="UniProtKB">
        <authorList>
            <consortium name="EnsemblProtists"/>
        </authorList>
    </citation>
    <scope>IDENTIFICATION</scope>
    <source>
        <strain evidence="3">DAOM BR144</strain>
    </source>
</reference>
<dbReference type="AlphaFoldDB" id="K3WEP8"/>
<evidence type="ECO:0000313" key="4">
    <source>
        <dbReference type="Proteomes" id="UP000019132"/>
    </source>
</evidence>
<sequence length="308" mass="35363">MTQVTKQYSLFQRSVRVVQMSVRRLDWWMLQKMPGLPNPPEVEAELRKPTFVDLWEFTMADHLQNVKDAWREYVASFNDPSDLDLEKSKQEIKDAARRLRGEVEDNTSKNLEFIGESLEGTQVLENLKELRATGEKNVAFLKHELEHAKHQIDTDAVVENVRSSIDEHRSKDDMVTTLSKNVDEIVDLVKTGRDAALRMEKEDMDAVKLNAQSWFADKLMVGQSVLLAFIAGYKEGKELELNREDALLITIAKQAAEEQKEVLKQQFDRIVADQRAKQQQEAQTRKAKEQEAESAHTDAKQAASQPER</sequence>
<evidence type="ECO:0000256" key="2">
    <source>
        <dbReference type="SAM" id="MobiDB-lite"/>
    </source>
</evidence>
<feature type="compositionally biased region" description="Basic and acidic residues" evidence="2">
    <location>
        <begin position="273"/>
        <end position="299"/>
    </location>
</feature>
<name>K3WEP8_GLOUD</name>
<dbReference type="eggNOG" id="ENOG502RXEP">
    <property type="taxonomic scope" value="Eukaryota"/>
</dbReference>
<dbReference type="HOGENOM" id="CLU_066996_0_0_1"/>
<evidence type="ECO:0000256" key="1">
    <source>
        <dbReference type="SAM" id="Coils"/>
    </source>
</evidence>
<dbReference type="VEuPathDB" id="FungiDB:PYU1_G003429"/>
<reference evidence="4" key="2">
    <citation type="submission" date="2010-04" db="EMBL/GenBank/DDBJ databases">
        <authorList>
            <person name="Buell R."/>
            <person name="Hamilton J."/>
            <person name="Hostetler J."/>
        </authorList>
    </citation>
    <scope>NUCLEOTIDE SEQUENCE [LARGE SCALE GENOMIC DNA]</scope>
    <source>
        <strain evidence="4">DAOM:BR144</strain>
    </source>
</reference>
<keyword evidence="1" id="KW-0175">Coiled coil</keyword>